<dbReference type="Pfam" id="PF01467">
    <property type="entry name" value="CTP_transf_like"/>
    <property type="match status" value="1"/>
</dbReference>
<evidence type="ECO:0000313" key="14">
    <source>
        <dbReference type="Proteomes" id="UP000184040"/>
    </source>
</evidence>
<dbReference type="InterPro" id="IPR014729">
    <property type="entry name" value="Rossmann-like_a/b/a_fold"/>
</dbReference>
<evidence type="ECO:0000256" key="4">
    <source>
        <dbReference type="ARBA" id="ARBA00022642"/>
    </source>
</evidence>
<dbReference type="GO" id="GO:0004515">
    <property type="term" value="F:nicotinate-nucleotide adenylyltransferase activity"/>
    <property type="evidence" value="ECO:0007669"/>
    <property type="project" value="UniProtKB-UniRule"/>
</dbReference>
<accession>A0A1M6JAI1</accession>
<dbReference type="AlphaFoldDB" id="A0A1M6JAI1"/>
<dbReference type="Gene3D" id="3.40.50.620">
    <property type="entry name" value="HUPs"/>
    <property type="match status" value="1"/>
</dbReference>
<dbReference type="InterPro" id="IPR005248">
    <property type="entry name" value="NadD/NMNAT"/>
</dbReference>
<protein>
    <recommendedName>
        <fullName evidence="11">Probable nicotinate-nucleotide adenylyltransferase</fullName>
        <ecNumber evidence="11">2.7.7.18</ecNumber>
    </recommendedName>
    <alternativeName>
        <fullName evidence="11">Deamido-NAD(+) diphosphorylase</fullName>
    </alternativeName>
    <alternativeName>
        <fullName evidence="11">Deamido-NAD(+) pyrophosphorylase</fullName>
    </alternativeName>
    <alternativeName>
        <fullName evidence="11">Nicotinate mononucleotide adenylyltransferase</fullName>
        <shortName evidence="11">NaMN adenylyltransferase</shortName>
    </alternativeName>
</protein>
<dbReference type="HAMAP" id="MF_00244">
    <property type="entry name" value="NaMN_adenylyltr"/>
    <property type="match status" value="1"/>
</dbReference>
<dbReference type="SUPFAM" id="SSF52374">
    <property type="entry name" value="Nucleotidylyl transferase"/>
    <property type="match status" value="1"/>
</dbReference>
<comment type="catalytic activity">
    <reaction evidence="10 11">
        <text>nicotinate beta-D-ribonucleotide + ATP + H(+) = deamido-NAD(+) + diphosphate</text>
        <dbReference type="Rhea" id="RHEA:22860"/>
        <dbReference type="ChEBI" id="CHEBI:15378"/>
        <dbReference type="ChEBI" id="CHEBI:30616"/>
        <dbReference type="ChEBI" id="CHEBI:33019"/>
        <dbReference type="ChEBI" id="CHEBI:57502"/>
        <dbReference type="ChEBI" id="CHEBI:58437"/>
        <dbReference type="EC" id="2.7.7.18"/>
    </reaction>
</comment>
<evidence type="ECO:0000256" key="1">
    <source>
        <dbReference type="ARBA" id="ARBA00002324"/>
    </source>
</evidence>
<dbReference type="GO" id="GO:0005524">
    <property type="term" value="F:ATP binding"/>
    <property type="evidence" value="ECO:0007669"/>
    <property type="project" value="UniProtKB-KW"/>
</dbReference>
<comment type="similarity">
    <text evidence="3 11">Belongs to the NadD family.</text>
</comment>
<evidence type="ECO:0000256" key="3">
    <source>
        <dbReference type="ARBA" id="ARBA00009014"/>
    </source>
</evidence>
<comment type="function">
    <text evidence="1 11">Catalyzes the reversible adenylation of nicotinate mononucleotide (NaMN) to nicotinic acid adenine dinucleotide (NaAD).</text>
</comment>
<sequence length="205" mass="22232">MGWGPGWPMARPGMAVGLLGGSFDPAHAGHAHLSRAALARFGLDAVWWLVSPGNPLKSSGPAPMAQRMERARAVMDHPRVVITDLEAHMGVRHTARTLRALVACYPGVRFVWLMGADNMATLHRWEDWQEILHTMPVGVVARPGDRLAALTSPAARAFHAARVGSDTTRGLAHRPTPAWAFVNLPLRPESSTALRESGAWPQNDP</sequence>
<evidence type="ECO:0000256" key="6">
    <source>
        <dbReference type="ARBA" id="ARBA00022695"/>
    </source>
</evidence>
<gene>
    <name evidence="11" type="primary">nadD</name>
    <name evidence="13" type="ORF">SAMN04488012_10985</name>
</gene>
<dbReference type="GO" id="GO:0009435">
    <property type="term" value="P:NAD+ biosynthetic process"/>
    <property type="evidence" value="ECO:0007669"/>
    <property type="project" value="UniProtKB-UniRule"/>
</dbReference>
<name>A0A1M6JAI1_9RHOB</name>
<keyword evidence="8 11" id="KW-0067">ATP-binding</keyword>
<dbReference type="STRING" id="313368.SAMN04488012_10985"/>
<dbReference type="PANTHER" id="PTHR39321:SF3">
    <property type="entry name" value="PHOSPHOPANTETHEINE ADENYLYLTRANSFERASE"/>
    <property type="match status" value="1"/>
</dbReference>
<reference evidence="13 14" key="1">
    <citation type="submission" date="2016-11" db="EMBL/GenBank/DDBJ databases">
        <authorList>
            <person name="Jaros S."/>
            <person name="Januszkiewicz K."/>
            <person name="Wedrychowicz H."/>
        </authorList>
    </citation>
    <scope>NUCLEOTIDE SEQUENCE [LARGE SCALE GENOMIC DNA]</scope>
    <source>
        <strain evidence="13 14">DSM 26892</strain>
    </source>
</reference>
<evidence type="ECO:0000256" key="7">
    <source>
        <dbReference type="ARBA" id="ARBA00022741"/>
    </source>
</evidence>
<dbReference type="NCBIfam" id="NF000843">
    <property type="entry name" value="PRK00071.2-2"/>
    <property type="match status" value="1"/>
</dbReference>
<comment type="pathway">
    <text evidence="2 11">Cofactor biosynthesis; NAD(+) biosynthesis; deamido-NAD(+) from nicotinate D-ribonucleotide: step 1/1.</text>
</comment>
<evidence type="ECO:0000256" key="5">
    <source>
        <dbReference type="ARBA" id="ARBA00022679"/>
    </source>
</evidence>
<dbReference type="InterPro" id="IPR004821">
    <property type="entry name" value="Cyt_trans-like"/>
</dbReference>
<dbReference type="EMBL" id="FQZA01000009">
    <property type="protein sequence ID" value="SHJ43684.1"/>
    <property type="molecule type" value="Genomic_DNA"/>
</dbReference>
<dbReference type="Proteomes" id="UP000184040">
    <property type="component" value="Unassembled WGS sequence"/>
</dbReference>
<dbReference type="CDD" id="cd02165">
    <property type="entry name" value="NMNAT"/>
    <property type="match status" value="1"/>
</dbReference>
<keyword evidence="4 11" id="KW-0662">Pyridine nucleotide biosynthesis</keyword>
<keyword evidence="9 11" id="KW-0520">NAD</keyword>
<evidence type="ECO:0000313" key="13">
    <source>
        <dbReference type="EMBL" id="SHJ43684.1"/>
    </source>
</evidence>
<keyword evidence="6 11" id="KW-0548">Nucleotidyltransferase</keyword>
<organism evidence="13 14">
    <name type="scientific">Palleronia salina</name>
    <dbReference type="NCBI Taxonomy" id="313368"/>
    <lineage>
        <taxon>Bacteria</taxon>
        <taxon>Pseudomonadati</taxon>
        <taxon>Pseudomonadota</taxon>
        <taxon>Alphaproteobacteria</taxon>
        <taxon>Rhodobacterales</taxon>
        <taxon>Roseobacteraceae</taxon>
        <taxon>Palleronia</taxon>
    </lineage>
</organism>
<keyword evidence="7 11" id="KW-0547">Nucleotide-binding</keyword>
<dbReference type="EC" id="2.7.7.18" evidence="11"/>
<evidence type="ECO:0000256" key="11">
    <source>
        <dbReference type="HAMAP-Rule" id="MF_00244"/>
    </source>
</evidence>
<proteinExistence type="inferred from homology"/>
<evidence type="ECO:0000259" key="12">
    <source>
        <dbReference type="Pfam" id="PF01467"/>
    </source>
</evidence>
<keyword evidence="14" id="KW-1185">Reference proteome</keyword>
<evidence type="ECO:0000256" key="9">
    <source>
        <dbReference type="ARBA" id="ARBA00023027"/>
    </source>
</evidence>
<dbReference type="PANTHER" id="PTHR39321">
    <property type="entry name" value="NICOTINATE-NUCLEOTIDE ADENYLYLTRANSFERASE-RELATED"/>
    <property type="match status" value="1"/>
</dbReference>
<dbReference type="NCBIfam" id="NF000845">
    <property type="entry name" value="PRK00071.2-4"/>
    <property type="match status" value="1"/>
</dbReference>
<dbReference type="RefSeq" id="WP_073129199.1">
    <property type="nucleotide sequence ID" value="NZ_FQZA01000009.1"/>
</dbReference>
<evidence type="ECO:0000256" key="2">
    <source>
        <dbReference type="ARBA" id="ARBA00005019"/>
    </source>
</evidence>
<dbReference type="UniPathway" id="UPA00253">
    <property type="reaction ID" value="UER00332"/>
</dbReference>
<evidence type="ECO:0000256" key="8">
    <source>
        <dbReference type="ARBA" id="ARBA00022840"/>
    </source>
</evidence>
<keyword evidence="5 11" id="KW-0808">Transferase</keyword>
<feature type="domain" description="Cytidyltransferase-like" evidence="12">
    <location>
        <begin position="18"/>
        <end position="196"/>
    </location>
</feature>
<evidence type="ECO:0000256" key="10">
    <source>
        <dbReference type="ARBA" id="ARBA00048721"/>
    </source>
</evidence>